<organism evidence="3 4">
    <name type="scientific">Peterkaempfera bronchialis</name>
    <dbReference type="NCBI Taxonomy" id="2126346"/>
    <lineage>
        <taxon>Bacteria</taxon>
        <taxon>Bacillati</taxon>
        <taxon>Actinomycetota</taxon>
        <taxon>Actinomycetes</taxon>
        <taxon>Kitasatosporales</taxon>
        <taxon>Streptomycetaceae</taxon>
        <taxon>Peterkaempfera</taxon>
    </lineage>
</organism>
<dbReference type="KEGG" id="stri:C7M71_029390"/>
<keyword evidence="4" id="KW-1185">Reference proteome</keyword>
<keyword evidence="2" id="KW-0472">Membrane</keyword>
<keyword evidence="2" id="KW-0812">Transmembrane</keyword>
<accession>A0A345T4H8</accession>
<feature type="compositionally biased region" description="Polar residues" evidence="1">
    <location>
        <begin position="1"/>
        <end position="14"/>
    </location>
</feature>
<feature type="transmembrane region" description="Helical" evidence="2">
    <location>
        <begin position="97"/>
        <end position="125"/>
    </location>
</feature>
<reference evidence="4" key="1">
    <citation type="submission" date="2018-07" db="EMBL/GenBank/DDBJ databases">
        <title>Streptacidiphilus bronchialis DSM 106435 chromosome.</title>
        <authorList>
            <person name="Batra D."/>
            <person name="Gulvik C.A."/>
        </authorList>
    </citation>
    <scope>NUCLEOTIDE SEQUENCE [LARGE SCALE GENOMIC DNA]</scope>
    <source>
        <strain evidence="4">DSM 106435</strain>
    </source>
</reference>
<evidence type="ECO:0000256" key="1">
    <source>
        <dbReference type="SAM" id="MobiDB-lite"/>
    </source>
</evidence>
<feature type="region of interest" description="Disordered" evidence="1">
    <location>
        <begin position="1"/>
        <end position="59"/>
    </location>
</feature>
<protein>
    <submittedName>
        <fullName evidence="3">Uncharacterized protein</fullName>
    </submittedName>
</protein>
<evidence type="ECO:0000313" key="4">
    <source>
        <dbReference type="Proteomes" id="UP000249340"/>
    </source>
</evidence>
<dbReference type="AlphaFoldDB" id="A0A345T4H8"/>
<proteinExistence type="predicted"/>
<dbReference type="Proteomes" id="UP000249340">
    <property type="component" value="Chromosome"/>
</dbReference>
<name>A0A345T4H8_9ACTN</name>
<sequence>MSTPTARTNRTRSGTARTPRRPTPAETAAARATAAEAKAAQADAQQAEAEQTAEGHDRHTITVTIPLDRAARAAGKVAALPLTAARRILPAKGGLPLYLGLGVLGAVGILEWPVVAGIGIGYAILRRGGPLSPAAARQEPASDPQAPTA</sequence>
<keyword evidence="2" id="KW-1133">Transmembrane helix</keyword>
<gene>
    <name evidence="3" type="ORF">C7M71_029390</name>
</gene>
<dbReference type="EMBL" id="CP031264">
    <property type="protein sequence ID" value="AXI80883.1"/>
    <property type="molecule type" value="Genomic_DNA"/>
</dbReference>
<dbReference type="OrthoDB" id="4289762at2"/>
<evidence type="ECO:0000256" key="2">
    <source>
        <dbReference type="SAM" id="Phobius"/>
    </source>
</evidence>
<dbReference type="RefSeq" id="WP_111492127.1">
    <property type="nucleotide sequence ID" value="NZ_CP031264.1"/>
</dbReference>
<evidence type="ECO:0000313" key="3">
    <source>
        <dbReference type="EMBL" id="AXI80883.1"/>
    </source>
</evidence>
<feature type="compositionally biased region" description="Low complexity" evidence="1">
    <location>
        <begin position="24"/>
        <end position="52"/>
    </location>
</feature>